<evidence type="ECO:0000256" key="12">
    <source>
        <dbReference type="ARBA" id="ARBA00023002"/>
    </source>
</evidence>
<dbReference type="InterPro" id="IPR050074">
    <property type="entry name" value="DHO_dehydrogenase"/>
</dbReference>
<dbReference type="Gene3D" id="3.20.20.70">
    <property type="entry name" value="Aldolase class I"/>
    <property type="match status" value="1"/>
</dbReference>
<dbReference type="FunFam" id="3.20.20.70:FF:000066">
    <property type="entry name" value="Dihydroorotate dehydrogenase (quinone), mitochondrial"/>
    <property type="match status" value="1"/>
</dbReference>
<feature type="domain" description="Dihydroorotate dehydrogenase catalytic" evidence="17">
    <location>
        <begin position="78"/>
        <end position="374"/>
    </location>
</feature>
<dbReference type="NCBIfam" id="NF003645">
    <property type="entry name" value="PRK05286.1-2"/>
    <property type="match status" value="1"/>
</dbReference>
<organism evidence="18">
    <name type="scientific">Eubosmina coregoni</name>
    <dbReference type="NCBI Taxonomy" id="186181"/>
    <lineage>
        <taxon>Eukaryota</taxon>
        <taxon>Metazoa</taxon>
        <taxon>Ecdysozoa</taxon>
        <taxon>Arthropoda</taxon>
        <taxon>Crustacea</taxon>
        <taxon>Branchiopoda</taxon>
        <taxon>Diplostraca</taxon>
        <taxon>Cladocera</taxon>
        <taxon>Anomopoda</taxon>
        <taxon>Bosminidae</taxon>
        <taxon>Eubosmina</taxon>
    </lineage>
</organism>
<dbReference type="InterPro" id="IPR005719">
    <property type="entry name" value="Dihydroorotate_DH_2"/>
</dbReference>
<evidence type="ECO:0000259" key="17">
    <source>
        <dbReference type="Pfam" id="PF01180"/>
    </source>
</evidence>
<keyword evidence="11 16" id="KW-1133">Transmembrane helix</keyword>
<comment type="subcellular location">
    <subcellularLocation>
        <location evidence="1 16">Mitochondrion inner membrane</location>
        <topology evidence="1 16">Single-pass membrane protein</topology>
    </subcellularLocation>
</comment>
<evidence type="ECO:0000256" key="13">
    <source>
        <dbReference type="ARBA" id="ARBA00023128"/>
    </source>
</evidence>
<dbReference type="InterPro" id="IPR005720">
    <property type="entry name" value="Dihydroorotate_DH_cat"/>
</dbReference>
<evidence type="ECO:0000256" key="10">
    <source>
        <dbReference type="ARBA" id="ARBA00022946"/>
    </source>
</evidence>
<evidence type="ECO:0000256" key="6">
    <source>
        <dbReference type="ARBA" id="ARBA00022630"/>
    </source>
</evidence>
<evidence type="ECO:0000256" key="1">
    <source>
        <dbReference type="ARBA" id="ARBA00004434"/>
    </source>
</evidence>
<keyword evidence="12 16" id="KW-0560">Oxidoreductase</keyword>
<sequence length="393" mass="43294">MMREKLIKQLKTMGIVTFGGGLSFVALNLYNANEKFYNDYVMPVTHRLLDPEQAHQLAVFTMRHRLIRKQHLADPESLTTKLWGITFPNPIGVAAGFDKQGEAMQGLHRTGFGFVEIGSVTPVPQDGNTKPRVFRLAEDKAIINRYGFNSEGHDRVFERVKLEKEEKNKAVIGVNLGKNKLSETAVDDYVAGVKKFGEVADYLVINISSPNTPGLRALQQKAELENLISKVIEARNQLQVARLPPLLLKVAPDLSEGEKTDIANVILKPKCRVDGLIVCNTTVSRPSDLQSVYKSETGGLSGLPLKDISTQCVKDFYRLTKGQVPIIGVGGVTSGQDAFEKIQAGASLVQLYTSFAFHGPPLVRKIKRELDDILRSHGYQNVAEAVGKSTPKS</sequence>
<comment type="similarity">
    <text evidence="3 16">Belongs to the dihydroorotate dehydrogenase family. Type 2 subfamily.</text>
</comment>
<keyword evidence="13 16" id="KW-0496">Mitochondrion</keyword>
<comment type="pathway">
    <text evidence="2 16">Pyrimidine metabolism; UMP biosynthesis via de novo pathway; orotate from (S)-dihydroorotate (quinone route): step 1/1.</text>
</comment>
<keyword evidence="6 16" id="KW-0285">Flavoprotein</keyword>
<dbReference type="NCBIfam" id="TIGR01036">
    <property type="entry name" value="pyrD_sub2"/>
    <property type="match status" value="1"/>
</dbReference>
<evidence type="ECO:0000256" key="8">
    <source>
        <dbReference type="ARBA" id="ARBA00022692"/>
    </source>
</evidence>
<evidence type="ECO:0000256" key="2">
    <source>
        <dbReference type="ARBA" id="ARBA00005161"/>
    </source>
</evidence>
<keyword evidence="8 16" id="KW-0812">Transmembrane</keyword>
<proteinExistence type="evidence at transcript level"/>
<evidence type="ECO:0000313" key="18">
    <source>
        <dbReference type="EMBL" id="SVE69886.1"/>
    </source>
</evidence>
<accession>A0A4Y7LNQ5</accession>
<evidence type="ECO:0000256" key="14">
    <source>
        <dbReference type="ARBA" id="ARBA00023136"/>
    </source>
</evidence>
<evidence type="ECO:0000256" key="7">
    <source>
        <dbReference type="ARBA" id="ARBA00022643"/>
    </source>
</evidence>
<dbReference type="CDD" id="cd04738">
    <property type="entry name" value="DHOD_2_like"/>
    <property type="match status" value="1"/>
</dbReference>
<evidence type="ECO:0000256" key="15">
    <source>
        <dbReference type="ARBA" id="ARBA00048639"/>
    </source>
</evidence>
<dbReference type="GO" id="GO:0106430">
    <property type="term" value="F:dihydroorotate dehydrogenase (quinone) activity"/>
    <property type="evidence" value="ECO:0007669"/>
    <property type="project" value="UniProtKB-EC"/>
</dbReference>
<dbReference type="GO" id="GO:0006207">
    <property type="term" value="P:'de novo' pyrimidine nucleobase biosynthetic process"/>
    <property type="evidence" value="ECO:0007669"/>
    <property type="project" value="InterPro"/>
</dbReference>
<evidence type="ECO:0000256" key="11">
    <source>
        <dbReference type="ARBA" id="ARBA00022989"/>
    </source>
</evidence>
<dbReference type="SUPFAM" id="SSF51395">
    <property type="entry name" value="FMN-linked oxidoreductases"/>
    <property type="match status" value="1"/>
</dbReference>
<name>A0A4Y7LNQ5_9CRUS</name>
<dbReference type="Pfam" id="PF01180">
    <property type="entry name" value="DHO_dh"/>
    <property type="match status" value="1"/>
</dbReference>
<dbReference type="AlphaFoldDB" id="A0A4Y7LNQ5"/>
<dbReference type="PANTHER" id="PTHR48109">
    <property type="entry name" value="DIHYDROOROTATE DEHYDROGENASE (QUINONE), MITOCHONDRIAL-RELATED"/>
    <property type="match status" value="1"/>
</dbReference>
<dbReference type="InterPro" id="IPR001295">
    <property type="entry name" value="Dihydroorotate_DH_CS"/>
</dbReference>
<dbReference type="UniPathway" id="UPA00070">
    <property type="reaction ID" value="UER00946"/>
</dbReference>
<feature type="transmembrane region" description="Helical" evidence="16">
    <location>
        <begin position="12"/>
        <end position="30"/>
    </location>
</feature>
<dbReference type="PROSITE" id="PS00912">
    <property type="entry name" value="DHODEHASE_2"/>
    <property type="match status" value="1"/>
</dbReference>
<keyword evidence="7 16" id="KW-0288">FMN</keyword>
<dbReference type="PANTHER" id="PTHR48109:SF4">
    <property type="entry name" value="DIHYDROOROTATE DEHYDROGENASE (QUINONE), MITOCHONDRIAL"/>
    <property type="match status" value="1"/>
</dbReference>
<keyword evidence="10" id="KW-0809">Transit peptide</keyword>
<dbReference type="NCBIfam" id="NF003652">
    <property type="entry name" value="PRK05286.2-5"/>
    <property type="match status" value="1"/>
</dbReference>
<evidence type="ECO:0000256" key="5">
    <source>
        <dbReference type="ARBA" id="ARBA00017599"/>
    </source>
</evidence>
<keyword evidence="9 16" id="KW-0999">Mitochondrion inner membrane</keyword>
<gene>
    <name evidence="18" type="primary">EOG090X08P9</name>
</gene>
<keyword evidence="14 16" id="KW-0472">Membrane</keyword>
<comment type="catalytic activity">
    <reaction evidence="15 16">
        <text>(S)-dihydroorotate + a quinone = orotate + a quinol</text>
        <dbReference type="Rhea" id="RHEA:30187"/>
        <dbReference type="ChEBI" id="CHEBI:24646"/>
        <dbReference type="ChEBI" id="CHEBI:30839"/>
        <dbReference type="ChEBI" id="CHEBI:30864"/>
        <dbReference type="ChEBI" id="CHEBI:132124"/>
        <dbReference type="EC" id="1.3.5.2"/>
    </reaction>
</comment>
<dbReference type="GO" id="GO:0005743">
    <property type="term" value="C:mitochondrial inner membrane"/>
    <property type="evidence" value="ECO:0007669"/>
    <property type="project" value="UniProtKB-SubCell"/>
</dbReference>
<protein>
    <recommendedName>
        <fullName evidence="5 16">Dihydroorotate dehydrogenase (quinone), mitochondrial</fullName>
        <shortName evidence="16">DHOdehase</shortName>
        <ecNumber evidence="4 16">1.3.5.2</ecNumber>
    </recommendedName>
</protein>
<comment type="cofactor">
    <cofactor evidence="16">
        <name>FMN</name>
        <dbReference type="ChEBI" id="CHEBI:58210"/>
    </cofactor>
    <text evidence="16">Binds 1 FMN per subunit.</text>
</comment>
<dbReference type="PROSITE" id="PS00911">
    <property type="entry name" value="DHODEHASE_1"/>
    <property type="match status" value="1"/>
</dbReference>
<evidence type="ECO:0000256" key="16">
    <source>
        <dbReference type="RuleBase" id="RU361255"/>
    </source>
</evidence>
<dbReference type="GO" id="GO:0044205">
    <property type="term" value="P:'de novo' UMP biosynthetic process"/>
    <property type="evidence" value="ECO:0007669"/>
    <property type="project" value="UniProtKB-UniPathway"/>
</dbReference>
<dbReference type="EC" id="1.3.5.2" evidence="4 16"/>
<evidence type="ECO:0000256" key="3">
    <source>
        <dbReference type="ARBA" id="ARBA00005359"/>
    </source>
</evidence>
<evidence type="ECO:0000256" key="9">
    <source>
        <dbReference type="ARBA" id="ARBA00022792"/>
    </source>
</evidence>
<dbReference type="EMBL" id="LR000267">
    <property type="protein sequence ID" value="SVE69886.1"/>
    <property type="molecule type" value="mRNA"/>
</dbReference>
<evidence type="ECO:0000256" key="4">
    <source>
        <dbReference type="ARBA" id="ARBA00012791"/>
    </source>
</evidence>
<reference evidence="18" key="1">
    <citation type="submission" date="2018-08" db="EMBL/GenBank/DDBJ databases">
        <authorList>
            <person name="Cornetti L."/>
        </authorList>
    </citation>
    <scope>NUCLEOTIDE SEQUENCE</scope>
    <source>
        <strain evidence="18">FI-BAL1-1</strain>
    </source>
</reference>
<dbReference type="InterPro" id="IPR013785">
    <property type="entry name" value="Aldolase_TIM"/>
</dbReference>